<accession>A0A7R9PGQ1</accession>
<proteinExistence type="predicted"/>
<keyword evidence="1" id="KW-0812">Transmembrane</keyword>
<feature type="transmembrane region" description="Helical" evidence="1">
    <location>
        <begin position="43"/>
        <end position="65"/>
    </location>
</feature>
<name>A0A7R9PGQ1_TIMGE</name>
<evidence type="ECO:0000256" key="1">
    <source>
        <dbReference type="SAM" id="Phobius"/>
    </source>
</evidence>
<keyword evidence="1" id="KW-0472">Membrane</keyword>
<evidence type="ECO:0000313" key="2">
    <source>
        <dbReference type="EMBL" id="CAD7586014.1"/>
    </source>
</evidence>
<gene>
    <name evidence="2" type="ORF">TGEB3V08_LOCUS455</name>
</gene>
<dbReference type="AlphaFoldDB" id="A0A7R9PGQ1"/>
<organism evidence="2">
    <name type="scientific">Timema genevievae</name>
    <name type="common">Walking stick</name>
    <dbReference type="NCBI Taxonomy" id="629358"/>
    <lineage>
        <taxon>Eukaryota</taxon>
        <taxon>Metazoa</taxon>
        <taxon>Ecdysozoa</taxon>
        <taxon>Arthropoda</taxon>
        <taxon>Hexapoda</taxon>
        <taxon>Insecta</taxon>
        <taxon>Pterygota</taxon>
        <taxon>Neoptera</taxon>
        <taxon>Polyneoptera</taxon>
        <taxon>Phasmatodea</taxon>
        <taxon>Timematodea</taxon>
        <taxon>Timematoidea</taxon>
        <taxon>Timematidae</taxon>
        <taxon>Timema</taxon>
    </lineage>
</organism>
<dbReference type="EMBL" id="OE839180">
    <property type="protein sequence ID" value="CAD7586014.1"/>
    <property type="molecule type" value="Genomic_DNA"/>
</dbReference>
<reference evidence="2" key="1">
    <citation type="submission" date="2020-11" db="EMBL/GenBank/DDBJ databases">
        <authorList>
            <person name="Tran Van P."/>
        </authorList>
    </citation>
    <scope>NUCLEOTIDE SEQUENCE</scope>
</reference>
<keyword evidence="1" id="KW-1133">Transmembrane helix</keyword>
<protein>
    <recommendedName>
        <fullName evidence="3">Reverse transcriptase zinc-binding domain-containing protein</fullName>
    </recommendedName>
</protein>
<evidence type="ECO:0008006" key="3">
    <source>
        <dbReference type="Google" id="ProtNLM"/>
    </source>
</evidence>
<sequence>MKVIATYHQEIFLSVVGYGAIIWATGLKQVLPSQMLRRLQRSVLLSFSGAYCMVATDALCVAMDICPLDLKIRRRGALYWLRKGNMQEAVGLKGQGVLSKEDMNKAMEDGDWYNTITGKGPYRATLHERGLTDTAMCDCGEVTTSEHVVLECPETQEIRTLPQKEIQGIMVGNILRDPEKFH</sequence>